<evidence type="ECO:0000313" key="2">
    <source>
        <dbReference type="Proteomes" id="UP000186955"/>
    </source>
</evidence>
<dbReference type="EMBL" id="MNBE01000698">
    <property type="protein sequence ID" value="OKO96452.1"/>
    <property type="molecule type" value="Genomic_DNA"/>
</dbReference>
<name>A0A1Q5T895_9EURO</name>
<organism evidence="1 2">
    <name type="scientific">Penicillium subrubescens</name>
    <dbReference type="NCBI Taxonomy" id="1316194"/>
    <lineage>
        <taxon>Eukaryota</taxon>
        <taxon>Fungi</taxon>
        <taxon>Dikarya</taxon>
        <taxon>Ascomycota</taxon>
        <taxon>Pezizomycotina</taxon>
        <taxon>Eurotiomycetes</taxon>
        <taxon>Eurotiomycetidae</taxon>
        <taxon>Eurotiales</taxon>
        <taxon>Aspergillaceae</taxon>
        <taxon>Penicillium</taxon>
    </lineage>
</organism>
<dbReference type="AlphaFoldDB" id="A0A1Q5T895"/>
<evidence type="ECO:0000313" key="1">
    <source>
        <dbReference type="EMBL" id="OKO96452.1"/>
    </source>
</evidence>
<gene>
    <name evidence="1" type="ORF">PENSUB_10627</name>
</gene>
<proteinExistence type="predicted"/>
<sequence>MAADEILRHSSAGAGILHRRPHTIPANETTVFLLVETLAHSTLWINLDDPARFLYVLFVLSTPKPKHPSPIVALDIIPHDLRPTFITIVALGLGVSFTEWAR</sequence>
<protein>
    <submittedName>
        <fullName evidence="1">Uncharacterized protein</fullName>
    </submittedName>
</protein>
<comment type="caution">
    <text evidence="1">The sequence shown here is derived from an EMBL/GenBank/DDBJ whole genome shotgun (WGS) entry which is preliminary data.</text>
</comment>
<dbReference type="Proteomes" id="UP000186955">
    <property type="component" value="Unassembled WGS sequence"/>
</dbReference>
<keyword evidence="2" id="KW-1185">Reference proteome</keyword>
<accession>A0A1Q5T895</accession>
<reference evidence="1 2" key="1">
    <citation type="submission" date="2016-10" db="EMBL/GenBank/DDBJ databases">
        <title>Genome sequence of the ascomycete fungus Penicillium subrubescens.</title>
        <authorList>
            <person name="De Vries R.P."/>
            <person name="Peng M."/>
            <person name="Dilokpimol A."/>
            <person name="Hilden K."/>
            <person name="Makela M.R."/>
            <person name="Grigoriev I."/>
            <person name="Riley R."/>
            <person name="Granchi Z."/>
        </authorList>
    </citation>
    <scope>NUCLEOTIDE SEQUENCE [LARGE SCALE GENOMIC DNA]</scope>
    <source>
        <strain evidence="1 2">CBS 132785</strain>
    </source>
</reference>